<evidence type="ECO:0000256" key="1">
    <source>
        <dbReference type="SAM" id="MobiDB-lite"/>
    </source>
</evidence>
<accession>A0ABX8UXD9</accession>
<dbReference type="EMBL" id="CP080096">
    <property type="protein sequence ID" value="QYD73682.1"/>
    <property type="molecule type" value="Genomic_DNA"/>
</dbReference>
<organism evidence="2 3">
    <name type="scientific">Paraburkholderia edwinii</name>
    <dbReference type="NCBI Taxonomy" id="2861782"/>
    <lineage>
        <taxon>Bacteria</taxon>
        <taxon>Pseudomonadati</taxon>
        <taxon>Pseudomonadota</taxon>
        <taxon>Betaproteobacteria</taxon>
        <taxon>Burkholderiales</taxon>
        <taxon>Burkholderiaceae</taxon>
        <taxon>Paraburkholderia</taxon>
    </lineage>
</organism>
<gene>
    <name evidence="2" type="ORF">KZJ38_29200</name>
</gene>
<reference evidence="2 3" key="1">
    <citation type="submission" date="2021-07" db="EMBL/GenBank/DDBJ databases">
        <title>Paraburkholderia edwinii protects Aspergillus sp. from phenazines by acting as a toxin sponge.</title>
        <authorList>
            <person name="Dahlstrom K.M."/>
            <person name="Newman D.K."/>
        </authorList>
    </citation>
    <scope>NUCLEOTIDE SEQUENCE [LARGE SCALE GENOMIC DNA]</scope>
    <source>
        <strain evidence="2 3">Pe01</strain>
    </source>
</reference>
<name>A0ABX8UXD9_9BURK</name>
<dbReference type="RefSeq" id="WP_219803536.1">
    <property type="nucleotide sequence ID" value="NZ_CP080096.1"/>
</dbReference>
<feature type="region of interest" description="Disordered" evidence="1">
    <location>
        <begin position="147"/>
        <end position="172"/>
    </location>
</feature>
<sequence length="208" mass="23821">MRPTAQTDSTRSGFLSQAYIGTPKGELRSDEHHPQMVVDETGARFVRIGNHFYAVRHDPANNTWRVVQLQEPEKPGIPVELTAAGWRPHAKVGLRGGSPNDPRVEAERQSLEYARNQIQQGIASHIVHERQALQLIDRLDQERQRAEDQLREVRNRHEDAGPHERLVDQTKSRLSGAENALREIRDFLYARANELRDIERSLAQLPPR</sequence>
<keyword evidence="3" id="KW-1185">Reference proteome</keyword>
<dbReference type="Proteomes" id="UP000826462">
    <property type="component" value="Chromosome 2"/>
</dbReference>
<proteinExistence type="predicted"/>
<feature type="compositionally biased region" description="Basic and acidic residues" evidence="1">
    <location>
        <begin position="147"/>
        <end position="171"/>
    </location>
</feature>
<evidence type="ECO:0000313" key="3">
    <source>
        <dbReference type="Proteomes" id="UP000826462"/>
    </source>
</evidence>
<evidence type="ECO:0008006" key="4">
    <source>
        <dbReference type="Google" id="ProtNLM"/>
    </source>
</evidence>
<protein>
    <recommendedName>
        <fullName evidence="4">Defence against restriction A N-terminal domain-containing protein</fullName>
    </recommendedName>
</protein>
<evidence type="ECO:0000313" key="2">
    <source>
        <dbReference type="EMBL" id="QYD73682.1"/>
    </source>
</evidence>